<dbReference type="InterPro" id="IPR005749">
    <property type="entry name" value="Ribosomal_uL15_bac-type"/>
</dbReference>
<evidence type="ECO:0000313" key="8">
    <source>
        <dbReference type="EMBL" id="PIR89348.1"/>
    </source>
</evidence>
<evidence type="ECO:0000256" key="6">
    <source>
        <dbReference type="SAM" id="MobiDB-lite"/>
    </source>
</evidence>
<sequence>MQLHELKLNKPLKKTKPRVGRGGKRGTTAGRGTKGQKSRAGHRMRPMYRDLIQRLPKLRGVKNPSVKAKRGLKPTEINVDKLSKVIKGNEVNPKTLVEARVIKKTSQPVKILGTGEVSRAFEVEGVSVSKTAREKIEAKGGKIK</sequence>
<feature type="compositionally biased region" description="Basic residues" evidence="6">
    <location>
        <begin position="10"/>
        <end position="24"/>
    </location>
</feature>
<feature type="domain" description="Large ribosomal subunit protein uL15/eL18" evidence="7">
    <location>
        <begin position="76"/>
        <end position="143"/>
    </location>
</feature>
<evidence type="ECO:0000256" key="1">
    <source>
        <dbReference type="ARBA" id="ARBA00007320"/>
    </source>
</evidence>
<dbReference type="NCBIfam" id="TIGR01071">
    <property type="entry name" value="rplO_bact"/>
    <property type="match status" value="1"/>
</dbReference>
<dbReference type="GO" id="GO:0019843">
    <property type="term" value="F:rRNA binding"/>
    <property type="evidence" value="ECO:0007669"/>
    <property type="project" value="UniProtKB-UniRule"/>
</dbReference>
<keyword evidence="4" id="KW-0694">RNA-binding</keyword>
<keyword evidence="2 4" id="KW-0689">Ribosomal protein</keyword>
<proteinExistence type="inferred from homology"/>
<comment type="similarity">
    <text evidence="1 4 5">Belongs to the universal ribosomal protein uL15 family.</text>
</comment>
<dbReference type="EMBL" id="PFAZ01000001">
    <property type="protein sequence ID" value="PIR89348.1"/>
    <property type="molecule type" value="Genomic_DNA"/>
</dbReference>
<protein>
    <recommendedName>
        <fullName evidence="4">Large ribosomal subunit protein uL15</fullName>
    </recommendedName>
</protein>
<dbReference type="PANTHER" id="PTHR12934:SF11">
    <property type="entry name" value="LARGE RIBOSOMAL SUBUNIT PROTEIN UL15M"/>
    <property type="match status" value="1"/>
</dbReference>
<keyword evidence="3 4" id="KW-0687">Ribonucleoprotein</keyword>
<dbReference type="HAMAP" id="MF_01341">
    <property type="entry name" value="Ribosomal_uL15"/>
    <property type="match status" value="1"/>
</dbReference>
<dbReference type="GO" id="GO:0006412">
    <property type="term" value="P:translation"/>
    <property type="evidence" value="ECO:0007669"/>
    <property type="project" value="UniProtKB-UniRule"/>
</dbReference>
<dbReference type="GO" id="GO:0022625">
    <property type="term" value="C:cytosolic large ribosomal subunit"/>
    <property type="evidence" value="ECO:0007669"/>
    <property type="project" value="TreeGrafter"/>
</dbReference>
<name>A0A2H0USF8_9BACT</name>
<comment type="subunit">
    <text evidence="4">Part of the 50S ribosomal subunit.</text>
</comment>
<accession>A0A2H0USF8</accession>
<evidence type="ECO:0000259" key="7">
    <source>
        <dbReference type="Pfam" id="PF00828"/>
    </source>
</evidence>
<comment type="caution">
    <text evidence="8">The sequence shown here is derived from an EMBL/GenBank/DDBJ whole genome shotgun (WGS) entry which is preliminary data.</text>
</comment>
<dbReference type="GO" id="GO:0003735">
    <property type="term" value="F:structural constituent of ribosome"/>
    <property type="evidence" value="ECO:0007669"/>
    <property type="project" value="InterPro"/>
</dbReference>
<evidence type="ECO:0000256" key="4">
    <source>
        <dbReference type="HAMAP-Rule" id="MF_01341"/>
    </source>
</evidence>
<keyword evidence="4" id="KW-0699">rRNA-binding</keyword>
<dbReference type="AlphaFoldDB" id="A0A2H0USF8"/>
<feature type="region of interest" description="Disordered" evidence="6">
    <location>
        <begin position="1"/>
        <end position="46"/>
    </location>
</feature>
<dbReference type="PANTHER" id="PTHR12934">
    <property type="entry name" value="50S RIBOSOMAL PROTEIN L15"/>
    <property type="match status" value="1"/>
</dbReference>
<dbReference type="InterPro" id="IPR001196">
    <property type="entry name" value="Ribosomal_uL15_CS"/>
</dbReference>
<evidence type="ECO:0000313" key="9">
    <source>
        <dbReference type="Proteomes" id="UP000231157"/>
    </source>
</evidence>
<reference evidence="9" key="1">
    <citation type="submission" date="2017-09" db="EMBL/GenBank/DDBJ databases">
        <title>Depth-based differentiation of microbial function through sediment-hosted aquifers and enrichment of novel symbionts in the deep terrestrial subsurface.</title>
        <authorList>
            <person name="Probst A.J."/>
            <person name="Ladd B."/>
            <person name="Jarett J.K."/>
            <person name="Geller-Mcgrath D.E."/>
            <person name="Sieber C.M.K."/>
            <person name="Emerson J.B."/>
            <person name="Anantharaman K."/>
            <person name="Thomas B.C."/>
            <person name="Malmstrom R."/>
            <person name="Stieglmeier M."/>
            <person name="Klingl A."/>
            <person name="Woyke T."/>
            <person name="Ryan C.M."/>
            <person name="Banfield J.F."/>
        </authorList>
    </citation>
    <scope>NUCLEOTIDE SEQUENCE [LARGE SCALE GENOMIC DNA]</scope>
</reference>
<evidence type="ECO:0000256" key="2">
    <source>
        <dbReference type="ARBA" id="ARBA00022980"/>
    </source>
</evidence>
<feature type="compositionally biased region" description="Basic residues" evidence="6">
    <location>
        <begin position="34"/>
        <end position="46"/>
    </location>
</feature>
<dbReference type="Gene3D" id="3.100.10.10">
    <property type="match status" value="1"/>
</dbReference>
<comment type="function">
    <text evidence="4">Binds to the 23S rRNA.</text>
</comment>
<organism evidence="8 9">
    <name type="scientific">Candidatus Harrisonbacteria bacterium CG10_big_fil_rev_8_21_14_0_10_40_38</name>
    <dbReference type="NCBI Taxonomy" id="1974583"/>
    <lineage>
        <taxon>Bacteria</taxon>
        <taxon>Candidatus Harrisoniibacteriota</taxon>
    </lineage>
</organism>
<dbReference type="PROSITE" id="PS00475">
    <property type="entry name" value="RIBOSOMAL_L15"/>
    <property type="match status" value="1"/>
</dbReference>
<gene>
    <name evidence="4 8" type="primary">rplO</name>
    <name evidence="8" type="ORF">COU07_00410</name>
</gene>
<dbReference type="InterPro" id="IPR030878">
    <property type="entry name" value="Ribosomal_uL15"/>
</dbReference>
<dbReference type="InterPro" id="IPR036227">
    <property type="entry name" value="Ribosomal_uL15/eL18_sf"/>
</dbReference>
<dbReference type="InterPro" id="IPR021131">
    <property type="entry name" value="Ribosomal_uL15/eL18"/>
</dbReference>
<dbReference type="SUPFAM" id="SSF52080">
    <property type="entry name" value="Ribosomal proteins L15p and L18e"/>
    <property type="match status" value="1"/>
</dbReference>
<evidence type="ECO:0000256" key="3">
    <source>
        <dbReference type="ARBA" id="ARBA00023274"/>
    </source>
</evidence>
<evidence type="ECO:0000256" key="5">
    <source>
        <dbReference type="RuleBase" id="RU003888"/>
    </source>
</evidence>
<dbReference type="Pfam" id="PF00828">
    <property type="entry name" value="Ribosomal_L27A"/>
    <property type="match status" value="1"/>
</dbReference>
<dbReference type="Proteomes" id="UP000231157">
    <property type="component" value="Unassembled WGS sequence"/>
</dbReference>